<dbReference type="AlphaFoldDB" id="A0A3B0W7V4"/>
<feature type="transmembrane region" description="Helical" evidence="1">
    <location>
        <begin position="35"/>
        <end position="54"/>
    </location>
</feature>
<gene>
    <name evidence="2" type="ORF">MNBD_GAMMA05-2037</name>
</gene>
<dbReference type="EMBL" id="UOFE01000023">
    <property type="protein sequence ID" value="VAW51988.1"/>
    <property type="molecule type" value="Genomic_DNA"/>
</dbReference>
<keyword evidence="1" id="KW-1133">Transmembrane helix</keyword>
<protein>
    <submittedName>
        <fullName evidence="2">Uncharacterized protein</fullName>
    </submittedName>
</protein>
<keyword evidence="1" id="KW-0472">Membrane</keyword>
<organism evidence="2">
    <name type="scientific">hydrothermal vent metagenome</name>
    <dbReference type="NCBI Taxonomy" id="652676"/>
    <lineage>
        <taxon>unclassified sequences</taxon>
        <taxon>metagenomes</taxon>
        <taxon>ecological metagenomes</taxon>
    </lineage>
</organism>
<accession>A0A3B0W7V4</accession>
<name>A0A3B0W7V4_9ZZZZ</name>
<keyword evidence="1" id="KW-0812">Transmembrane</keyword>
<sequence length="58" mass="6602">MFTNGRHPNLFLPKNETKIQETLKMKSKKSNAKETLNIEIAAWSLIIGVIYIVTKVLS</sequence>
<reference evidence="2" key="1">
    <citation type="submission" date="2018-06" db="EMBL/GenBank/DDBJ databases">
        <authorList>
            <person name="Zhirakovskaya E."/>
        </authorList>
    </citation>
    <scope>NUCLEOTIDE SEQUENCE</scope>
</reference>
<evidence type="ECO:0000256" key="1">
    <source>
        <dbReference type="SAM" id="Phobius"/>
    </source>
</evidence>
<proteinExistence type="predicted"/>
<evidence type="ECO:0000313" key="2">
    <source>
        <dbReference type="EMBL" id="VAW51988.1"/>
    </source>
</evidence>